<dbReference type="AlphaFoldDB" id="A0A183MG81"/>
<dbReference type="Gene3D" id="1.10.10.520">
    <property type="entry name" value="Ubiquitin activating enzymes (Uba3). Chain: B, domain 2"/>
    <property type="match status" value="1"/>
</dbReference>
<reference evidence="8 9" key="1">
    <citation type="submission" date="2018-11" db="EMBL/GenBank/DDBJ databases">
        <authorList>
            <consortium name="Pathogen Informatics"/>
        </authorList>
    </citation>
    <scope>NUCLEOTIDE SEQUENCE [LARGE SCALE GENOMIC DNA]</scope>
    <source>
        <strain evidence="8 9">Zambia</strain>
    </source>
</reference>
<keyword evidence="9" id="KW-1185">Reference proteome</keyword>
<dbReference type="Gene3D" id="3.40.50.720">
    <property type="entry name" value="NAD(P)-binding Rossmann-like Domain"/>
    <property type="match status" value="2"/>
</dbReference>
<dbReference type="PIRSF" id="PIRSF039133">
    <property type="entry name" value="SUMO_E1B"/>
    <property type="match status" value="1"/>
</dbReference>
<organism evidence="8 9">
    <name type="scientific">Schistosoma margrebowiei</name>
    <dbReference type="NCBI Taxonomy" id="48269"/>
    <lineage>
        <taxon>Eukaryota</taxon>
        <taxon>Metazoa</taxon>
        <taxon>Spiralia</taxon>
        <taxon>Lophotrochozoa</taxon>
        <taxon>Platyhelminthes</taxon>
        <taxon>Trematoda</taxon>
        <taxon>Digenea</taxon>
        <taxon>Strigeidida</taxon>
        <taxon>Schistosomatoidea</taxon>
        <taxon>Schistosomatidae</taxon>
        <taxon>Schistosoma</taxon>
    </lineage>
</organism>
<dbReference type="STRING" id="48269.A0A183MG81"/>
<evidence type="ECO:0000256" key="1">
    <source>
        <dbReference type="ARBA" id="ARBA00022741"/>
    </source>
</evidence>
<dbReference type="InterPro" id="IPR035985">
    <property type="entry name" value="Ubiquitin-activating_enz"/>
</dbReference>
<dbReference type="Pfam" id="PF14732">
    <property type="entry name" value="UAE_UbL"/>
    <property type="match status" value="1"/>
</dbReference>
<dbReference type="EMBL" id="UZAI01016868">
    <property type="protein sequence ID" value="VDP17359.1"/>
    <property type="molecule type" value="Genomic_DNA"/>
</dbReference>
<evidence type="ECO:0000256" key="2">
    <source>
        <dbReference type="ARBA" id="ARBA00022786"/>
    </source>
</evidence>
<dbReference type="Gene3D" id="3.10.290.20">
    <property type="entry name" value="Ubiquitin-like 2 activating enzyme e1b. Chain: B, domain 3"/>
    <property type="match status" value="1"/>
</dbReference>
<evidence type="ECO:0000256" key="3">
    <source>
        <dbReference type="ARBA" id="ARBA00022840"/>
    </source>
</evidence>
<dbReference type="SUPFAM" id="SSF69572">
    <property type="entry name" value="Activating enzymes of the ubiquitin-like proteins"/>
    <property type="match status" value="1"/>
</dbReference>
<dbReference type="GO" id="GO:0005737">
    <property type="term" value="C:cytoplasm"/>
    <property type="evidence" value="ECO:0007669"/>
    <property type="project" value="TreeGrafter"/>
</dbReference>
<evidence type="ECO:0000256" key="4">
    <source>
        <dbReference type="ARBA" id="ARBA00043952"/>
    </source>
</evidence>
<dbReference type="PROSITE" id="PS51257">
    <property type="entry name" value="PROKAR_LIPOPROTEIN"/>
    <property type="match status" value="1"/>
</dbReference>
<dbReference type="InterPro" id="IPR028077">
    <property type="entry name" value="UAE_UbL_dom"/>
</dbReference>
<evidence type="ECO:0000313" key="9">
    <source>
        <dbReference type="Proteomes" id="UP000277204"/>
    </source>
</evidence>
<dbReference type="GO" id="GO:0031510">
    <property type="term" value="C:SUMO activating enzyme complex"/>
    <property type="evidence" value="ECO:0007669"/>
    <property type="project" value="TreeGrafter"/>
</dbReference>
<feature type="compositionally biased region" description="Basic and acidic residues" evidence="5">
    <location>
        <begin position="600"/>
        <end position="622"/>
    </location>
</feature>
<dbReference type="Pfam" id="PF00899">
    <property type="entry name" value="ThiF"/>
    <property type="match status" value="1"/>
</dbReference>
<dbReference type="PANTHER" id="PTHR10953:SF5">
    <property type="entry name" value="SUMO-ACTIVATING ENZYME SUBUNIT 2"/>
    <property type="match status" value="1"/>
</dbReference>
<dbReference type="GO" id="GO:0019948">
    <property type="term" value="F:SUMO activating enzyme activity"/>
    <property type="evidence" value="ECO:0007669"/>
    <property type="project" value="InterPro"/>
</dbReference>
<evidence type="ECO:0000259" key="7">
    <source>
        <dbReference type="Pfam" id="PF14732"/>
    </source>
</evidence>
<accession>A0A183MG81</accession>
<name>A0A183MG81_9TREM</name>
<sequence length="714" mass="80059">MSAKSNGSVLLVGAGGIGCELLKNLVYNGFNDITITLIPSISSFDSEFFGKFAVVFNALDNLAARKHVNRMCISAKIPLIESGTAGYLGQVEPLIPVVQTSESEAANTEANQATTYRTGCYECQPRGLGQRHYPACTIRNTPSEPIHCVVWAKYLFNQLFGQPDVDDEDVSPDFTDPSLHNHDRNQINDELLSAKNDLINKSDDVLNTDSTAIVNSVKPDQISLREWFHILWSSNENDQSDLENGKISSGAISLSWRLFHHDIVTLVSMRDLWVDRQDRREPSPLEKTTMKDALEKDSGDCELRDQRKLSTSGWLRIFLKSVEKLQKQVEDGGGDKYLVWDKDDPEAMDFVASASIIRSQLFHLPGADQLTRFIIKSLAGNIIPAVASTNAIVAGLMVLQARHILSKKFERIRTVYIHRRPTGRRGNRRLVVPVEPALPNPSCLVCSDSVRNSQLHLLCAPELLTLRILRDRILVRHLGMLAPDVEVPDRGIILISSDEDETDEETLNKTLADFKLTHGTCLQCDDFRQDFTIQLILSCISVELANALPTNSDLSTSTSTLNLNIDSRLTEQFNNEEQQSETWRIVGDINSILSNSKDNTISEKNTEKENNDNTDKFVHNNNDDTEDDLIEITEESMTSLNQDFDNGVNNNTSINSNSNKRKFLDTITCDNQDNMNRIKEKKLRFDKELTTLSSPIIVPVADDDHDDDDLIIIE</sequence>
<dbReference type="InterPro" id="IPR023318">
    <property type="entry name" value="Ub_act_enz_dom_a_sf"/>
</dbReference>
<feature type="domain" description="THIF-type NAD/FAD binding fold" evidence="6">
    <location>
        <begin position="47"/>
        <end position="413"/>
    </location>
</feature>
<gene>
    <name evidence="8" type="ORF">SMRZ_LOCUS15056</name>
</gene>
<comment type="pathway">
    <text evidence="4">Protein modification.</text>
</comment>
<keyword evidence="3" id="KW-0067">ATP-binding</keyword>
<dbReference type="InterPro" id="IPR000594">
    <property type="entry name" value="ThiF_NAD_FAD-bd"/>
</dbReference>
<evidence type="ECO:0000259" key="6">
    <source>
        <dbReference type="Pfam" id="PF00899"/>
    </source>
</evidence>
<dbReference type="GO" id="GO:0005524">
    <property type="term" value="F:ATP binding"/>
    <property type="evidence" value="ECO:0007669"/>
    <property type="project" value="UniProtKB-KW"/>
</dbReference>
<protein>
    <submittedName>
        <fullName evidence="8">Uncharacterized protein</fullName>
    </submittedName>
</protein>
<feature type="domain" description="Ubiquitin/SUMO-activating enzyme ubiquitin-like" evidence="7">
    <location>
        <begin position="461"/>
        <end position="537"/>
    </location>
</feature>
<feature type="region of interest" description="Disordered" evidence="5">
    <location>
        <begin position="597"/>
        <end position="623"/>
    </location>
</feature>
<evidence type="ECO:0000313" key="8">
    <source>
        <dbReference type="EMBL" id="VDP17359.1"/>
    </source>
</evidence>
<evidence type="ECO:0000256" key="5">
    <source>
        <dbReference type="SAM" id="MobiDB-lite"/>
    </source>
</evidence>
<proteinExistence type="predicted"/>
<dbReference type="InterPro" id="IPR045886">
    <property type="entry name" value="ThiF/MoeB/HesA"/>
</dbReference>
<keyword evidence="2" id="KW-0833">Ubl conjugation pathway</keyword>
<dbReference type="InterPro" id="IPR030661">
    <property type="entry name" value="Uba2"/>
</dbReference>
<dbReference type="PANTHER" id="PTHR10953">
    <property type="entry name" value="UBIQUITIN-ACTIVATING ENZYME E1"/>
    <property type="match status" value="1"/>
</dbReference>
<dbReference type="Proteomes" id="UP000277204">
    <property type="component" value="Unassembled WGS sequence"/>
</dbReference>
<dbReference type="GO" id="GO:0016925">
    <property type="term" value="P:protein sumoylation"/>
    <property type="evidence" value="ECO:0007669"/>
    <property type="project" value="InterPro"/>
</dbReference>
<keyword evidence="1" id="KW-0547">Nucleotide-binding</keyword>